<reference evidence="2" key="1">
    <citation type="journal article" date="2024" name="Antonie Van Leeuwenhoek">
        <title>Bradyrhizobium ontarionense sp. nov., a novel bacterial symbiont isolated from Aeschynomene indica (Indian jointvetch), harbours photosynthesis, nitrogen fixation and nitrous oxide (N2O) reductase genes.</title>
        <authorList>
            <person name="Bromfield E.S.P."/>
            <person name="Cloutier S."/>
        </authorList>
    </citation>
    <scope>NUCLEOTIDE SEQUENCE</scope>
    <source>
        <strain evidence="2">A19</strain>
    </source>
</reference>
<dbReference type="RefSeq" id="WP_231324223.1">
    <property type="nucleotide sequence ID" value="NZ_CP088156.1"/>
</dbReference>
<evidence type="ECO:0000313" key="2">
    <source>
        <dbReference type="EMBL" id="UFZ05747.1"/>
    </source>
</evidence>
<evidence type="ECO:0000256" key="1">
    <source>
        <dbReference type="ARBA" id="ARBA00022801"/>
    </source>
</evidence>
<name>A0ABY3RFB3_9BRAD</name>
<organism evidence="2 3">
    <name type="scientific">Bradyrhizobium ontarionense</name>
    <dbReference type="NCBI Taxonomy" id="2898149"/>
    <lineage>
        <taxon>Bacteria</taxon>
        <taxon>Pseudomonadati</taxon>
        <taxon>Pseudomonadota</taxon>
        <taxon>Alphaproteobacteria</taxon>
        <taxon>Hyphomicrobiales</taxon>
        <taxon>Nitrobacteraceae</taxon>
        <taxon>Bradyrhizobium</taxon>
    </lineage>
</organism>
<keyword evidence="1" id="KW-0378">Hydrolase</keyword>
<dbReference type="Proteomes" id="UP001431010">
    <property type="component" value="Chromosome"/>
</dbReference>
<dbReference type="InterPro" id="IPR007312">
    <property type="entry name" value="Phosphoesterase"/>
</dbReference>
<sequence length="659" mass="71914">MRIRRIKDRLVRSLAIPILSRIWRVTPGGTILVAGLALIQTSAAVNAEPNNGRTETPIKHLLVIIGENQSFDHVFATYRAPSDDHVSNLLSKGIVDIDGRPGHNFAAGAQSSAVETGTFQLAPGSKQAYALLPPQTTGNLPLGGSDTAGPPFATDAGALAWETMFYHQYAPLFDPHDMTIGTNPFPKYVLDGRIANVNNLPNGPFQVTGLTPYDFYMSDPNHGFFPEWQQADCDITHATADNPSGCLNDLFPWVEATRNANGIGSGGVALGFYNVAHGDVPYFHALAREYTLSDNYHQAMRGPSSPNWNFFGTADEIYFSDGYGNPATPDASLIMNPNPKPGANNTPINDGGTFVNCSDLNQPGVATIRSYIASLPYHPDPHCVPGTYYHVASRHPAYFPDGTIDTLPNALPPSSVPTIGERLSEKGISWAWYAGGYNRYVADPNHTASPGYCDNCNPFQFSTAVMSTAESRAAHLHDAEDLIRDIRNGKLPEVAFLRSEDAPSGHPDSSKLSSFENYARVFIEEIQSQPELWAHTAILITFDEGGGFWDSGYVQPVDFFGDGVRVPAIVVSPYSRGGHVGHVYADHASVAKFIERNWHLDTLSSRSRDNLPNPITGRNPYIPVNAPAIGDLMDLFRFGHDREDAPRKNRLDGQNHDRD</sequence>
<gene>
    <name evidence="2" type="ORF">LQG66_05380</name>
</gene>
<dbReference type="PANTHER" id="PTHR31956">
    <property type="entry name" value="NON-SPECIFIC PHOSPHOLIPASE C4-RELATED"/>
    <property type="match status" value="1"/>
</dbReference>
<dbReference type="EMBL" id="CP088156">
    <property type="protein sequence ID" value="UFZ05747.1"/>
    <property type="molecule type" value="Genomic_DNA"/>
</dbReference>
<accession>A0ABY3RFB3</accession>
<dbReference type="Gene3D" id="3.40.720.10">
    <property type="entry name" value="Alkaline Phosphatase, subunit A"/>
    <property type="match status" value="2"/>
</dbReference>
<evidence type="ECO:0000313" key="3">
    <source>
        <dbReference type="Proteomes" id="UP001431010"/>
    </source>
</evidence>
<dbReference type="InterPro" id="IPR017850">
    <property type="entry name" value="Alkaline_phosphatase_core_sf"/>
</dbReference>
<keyword evidence="3" id="KW-1185">Reference proteome</keyword>
<proteinExistence type="predicted"/>
<dbReference type="PANTHER" id="PTHR31956:SF1">
    <property type="entry name" value="NON-SPECIFIC PHOSPHOLIPASE C1"/>
    <property type="match status" value="1"/>
</dbReference>
<dbReference type="Pfam" id="PF04185">
    <property type="entry name" value="Phosphoesterase"/>
    <property type="match status" value="1"/>
</dbReference>
<protein>
    <submittedName>
        <fullName evidence="2">Phosphoesterase</fullName>
    </submittedName>
</protein>